<dbReference type="Gene3D" id="2.160.20.120">
    <property type="match status" value="1"/>
</dbReference>
<keyword evidence="5" id="KW-1185">Reference proteome</keyword>
<reference evidence="4 5" key="1">
    <citation type="submission" date="2013-09" db="EMBL/GenBank/DDBJ databases">
        <authorList>
            <person name="Zeng Z."/>
            <person name="Chen C."/>
        </authorList>
    </citation>
    <scope>NUCLEOTIDE SEQUENCE [LARGE SCALE GENOMIC DNA]</scope>
    <source>
        <strain evidence="4 5">F44-8</strain>
    </source>
</reference>
<dbReference type="InterPro" id="IPR021255">
    <property type="entry name" value="DUF2807"/>
</dbReference>
<dbReference type="STRING" id="1406840.Q763_01230"/>
<evidence type="ECO:0000256" key="1">
    <source>
        <dbReference type="SAM" id="MobiDB-lite"/>
    </source>
</evidence>
<name>A0A0A2LYG7_9FLAO</name>
<feature type="chain" id="PRO_5001991403" description="Putative auto-transporter adhesin head GIN domain-containing protein" evidence="2">
    <location>
        <begin position="28"/>
        <end position="240"/>
    </location>
</feature>
<comment type="caution">
    <text evidence="4">The sequence shown here is derived from an EMBL/GenBank/DDBJ whole genome shotgun (WGS) entry which is preliminary data.</text>
</comment>
<dbReference type="RefSeq" id="WP_035130211.1">
    <property type="nucleotide sequence ID" value="NZ_JRLV01000001.1"/>
</dbReference>
<keyword evidence="2" id="KW-0732">Signal</keyword>
<gene>
    <name evidence="4" type="ORF">Q763_01230</name>
</gene>
<dbReference type="Pfam" id="PF10988">
    <property type="entry name" value="DUF2807"/>
    <property type="match status" value="1"/>
</dbReference>
<feature type="domain" description="Putative auto-transporter adhesin head GIN" evidence="3">
    <location>
        <begin position="44"/>
        <end position="224"/>
    </location>
</feature>
<evidence type="ECO:0000313" key="5">
    <source>
        <dbReference type="Proteomes" id="UP000030129"/>
    </source>
</evidence>
<accession>A0A0A2LYG7</accession>
<feature type="signal peptide" evidence="2">
    <location>
        <begin position="1"/>
        <end position="27"/>
    </location>
</feature>
<protein>
    <recommendedName>
        <fullName evidence="3">Putative auto-transporter adhesin head GIN domain-containing protein</fullName>
    </recommendedName>
</protein>
<dbReference type="PROSITE" id="PS51257">
    <property type="entry name" value="PROKAR_LIPOPROTEIN"/>
    <property type="match status" value="1"/>
</dbReference>
<dbReference type="eggNOG" id="COG3595">
    <property type="taxonomic scope" value="Bacteria"/>
</dbReference>
<evidence type="ECO:0000313" key="4">
    <source>
        <dbReference type="EMBL" id="KGO84396.1"/>
    </source>
</evidence>
<organism evidence="4 5">
    <name type="scientific">Flavobacterium beibuense F44-8</name>
    <dbReference type="NCBI Taxonomy" id="1406840"/>
    <lineage>
        <taxon>Bacteria</taxon>
        <taxon>Pseudomonadati</taxon>
        <taxon>Bacteroidota</taxon>
        <taxon>Flavobacteriia</taxon>
        <taxon>Flavobacteriales</taxon>
        <taxon>Flavobacteriaceae</taxon>
        <taxon>Flavobacterium</taxon>
    </lineage>
</organism>
<feature type="region of interest" description="Disordered" evidence="1">
    <location>
        <begin position="210"/>
        <end position="240"/>
    </location>
</feature>
<sequence length="240" mass="24472">MTKIITHITKAVIAVVTALLFSSCGFGINGDGNVVTTERNADGNFTSVSGNRGLEVVIEQGNQKKITVEADENLQEHISTKIEGSELVITTDVGIQKATSKKVIVTMPVIERIASSSGANIISKNTIKSENLSLSSSSGSQLEVSIEAVNVRAESSSGSSLKVKGKAQKLEADASSGSNLNAKDLAVNAANAEASSGSSVLVNTSTSLDAEASSGGSVLFAGNPATVNKNTSSGGTVKQD</sequence>
<evidence type="ECO:0000259" key="3">
    <source>
        <dbReference type="Pfam" id="PF10988"/>
    </source>
</evidence>
<proteinExistence type="predicted"/>
<dbReference type="Proteomes" id="UP000030129">
    <property type="component" value="Unassembled WGS sequence"/>
</dbReference>
<evidence type="ECO:0000256" key="2">
    <source>
        <dbReference type="SAM" id="SignalP"/>
    </source>
</evidence>
<feature type="compositionally biased region" description="Polar residues" evidence="1">
    <location>
        <begin position="225"/>
        <end position="240"/>
    </location>
</feature>
<dbReference type="EMBL" id="JRLV01000001">
    <property type="protein sequence ID" value="KGO84396.1"/>
    <property type="molecule type" value="Genomic_DNA"/>
</dbReference>
<dbReference type="AlphaFoldDB" id="A0A0A2LYG7"/>